<accession>A0A1B1NNS4</accession>
<dbReference type="EMBL" id="CP016414">
    <property type="protein sequence ID" value="ANU36384.1"/>
    <property type="molecule type" value="Genomic_DNA"/>
</dbReference>
<dbReference type="KEGG" id="vsc:VSVS12_01632"/>
<dbReference type="InterPro" id="IPR016181">
    <property type="entry name" value="Acyl_CoA_acyltransferase"/>
</dbReference>
<evidence type="ECO:0000256" key="1">
    <source>
        <dbReference type="ARBA" id="ARBA00022679"/>
    </source>
</evidence>
<proteinExistence type="predicted"/>
<gene>
    <name evidence="3" type="ORF">VSVS05_01257</name>
</gene>
<keyword evidence="4" id="KW-1185">Reference proteome</keyword>
<keyword evidence="1" id="KW-0808">Transferase</keyword>
<dbReference type="GO" id="GO:0016747">
    <property type="term" value="F:acyltransferase activity, transferring groups other than amino-acyl groups"/>
    <property type="evidence" value="ECO:0007669"/>
    <property type="project" value="InterPro"/>
</dbReference>
<dbReference type="InterPro" id="IPR050832">
    <property type="entry name" value="Bact_Acetyltransf"/>
</dbReference>
<organism evidence="3 4">
    <name type="scientific">Vibrio scophthalmi</name>
    <dbReference type="NCBI Taxonomy" id="45658"/>
    <lineage>
        <taxon>Bacteria</taxon>
        <taxon>Pseudomonadati</taxon>
        <taxon>Pseudomonadota</taxon>
        <taxon>Gammaproteobacteria</taxon>
        <taxon>Vibrionales</taxon>
        <taxon>Vibrionaceae</taxon>
        <taxon>Vibrio</taxon>
    </lineage>
</organism>
<dbReference type="Pfam" id="PF00583">
    <property type="entry name" value="Acetyltransf_1"/>
    <property type="match status" value="1"/>
</dbReference>
<dbReference type="CDD" id="cd04301">
    <property type="entry name" value="NAT_SF"/>
    <property type="match status" value="1"/>
</dbReference>
<dbReference type="PATRIC" id="fig|45658.6.peg.1589"/>
<evidence type="ECO:0000313" key="4">
    <source>
        <dbReference type="Proteomes" id="UP000092528"/>
    </source>
</evidence>
<dbReference type="InterPro" id="IPR000182">
    <property type="entry name" value="GNAT_dom"/>
</dbReference>
<dbReference type="Proteomes" id="UP000092528">
    <property type="component" value="Chromosome 1"/>
</dbReference>
<evidence type="ECO:0000313" key="3">
    <source>
        <dbReference type="EMBL" id="ANU36384.1"/>
    </source>
</evidence>
<evidence type="ECO:0000256" key="2">
    <source>
        <dbReference type="ARBA" id="ARBA00023315"/>
    </source>
</evidence>
<dbReference type="PROSITE" id="PS51186">
    <property type="entry name" value="GNAT"/>
    <property type="match status" value="1"/>
</dbReference>
<protein>
    <submittedName>
        <fullName evidence="3">Uncharacterized protein</fullName>
    </submittedName>
</protein>
<reference evidence="3 4" key="1">
    <citation type="submission" date="2016-07" db="EMBL/GenBank/DDBJ databases">
        <title>Genome sequencing of Vibrio scophthalmi strain VS-05, an isolated from Paralichthys olivaceus.</title>
        <authorList>
            <person name="Han H.-J."/>
        </authorList>
    </citation>
    <scope>NUCLEOTIDE SEQUENCE [LARGE SCALE GENOMIC DNA]</scope>
    <source>
        <strain evidence="3 4">VS-05</strain>
    </source>
</reference>
<dbReference type="AlphaFoldDB" id="A0A1B1NNS4"/>
<sequence>MAVFIDCLAASEQTEATYNPLISLSVITITPARESDLYALNELMYQLHHEHHIQAPDSFKTAEEIEQEKSIARYLDNPDCLVFVATVESKVVGFITGHFCELISTVSKPVQMGSIDELYVLPEFRKQNIAQQLYSTLEKRLFEYGVKEVFVEVWDFNSSACQFYFKSGFAHHIHWLRKSIQ</sequence>
<keyword evidence="2" id="KW-0012">Acyltransferase</keyword>
<dbReference type="STRING" id="45658.VSVS12_01632"/>
<dbReference type="SUPFAM" id="SSF55729">
    <property type="entry name" value="Acyl-CoA N-acyltransferases (Nat)"/>
    <property type="match status" value="1"/>
</dbReference>
<name>A0A1B1NNS4_9VIBR</name>
<dbReference type="Gene3D" id="3.40.630.30">
    <property type="match status" value="1"/>
</dbReference>
<dbReference type="PANTHER" id="PTHR43877">
    <property type="entry name" value="AMINOALKYLPHOSPHONATE N-ACETYLTRANSFERASE-RELATED-RELATED"/>
    <property type="match status" value="1"/>
</dbReference>